<dbReference type="Gene3D" id="3.30.70.270">
    <property type="match status" value="1"/>
</dbReference>
<dbReference type="CDD" id="cd01948">
    <property type="entry name" value="EAL"/>
    <property type="match status" value="1"/>
</dbReference>
<dbReference type="PANTHER" id="PTHR44757:SF4">
    <property type="entry name" value="DIGUANYLATE CYCLASE DGCE-RELATED"/>
    <property type="match status" value="1"/>
</dbReference>
<dbReference type="Gene3D" id="3.20.20.450">
    <property type="entry name" value="EAL domain"/>
    <property type="match status" value="1"/>
</dbReference>
<dbReference type="GO" id="GO:0005737">
    <property type="term" value="C:cytoplasm"/>
    <property type="evidence" value="ECO:0007669"/>
    <property type="project" value="InterPro"/>
</dbReference>
<dbReference type="Pfam" id="PF08448">
    <property type="entry name" value="PAS_4"/>
    <property type="match status" value="1"/>
</dbReference>
<name>C5BTR2_TERTT</name>
<evidence type="ECO:0000259" key="12">
    <source>
        <dbReference type="PROSITE" id="PS50887"/>
    </source>
</evidence>
<evidence type="ECO:0000256" key="5">
    <source>
        <dbReference type="ARBA" id="ARBA00022679"/>
    </source>
</evidence>
<evidence type="ECO:0000256" key="8">
    <source>
        <dbReference type="SAM" id="Coils"/>
    </source>
</evidence>
<dbReference type="GO" id="GO:0000156">
    <property type="term" value="F:phosphorelay response regulator activity"/>
    <property type="evidence" value="ECO:0007669"/>
    <property type="project" value="InterPro"/>
</dbReference>
<dbReference type="Gene3D" id="3.40.50.180">
    <property type="entry name" value="Methylesterase CheB, C-terminal domain"/>
    <property type="match status" value="1"/>
</dbReference>
<keyword evidence="7" id="KW-0145">Chemotaxis</keyword>
<dbReference type="InterPro" id="IPR052155">
    <property type="entry name" value="Biofilm_reg_signaling"/>
</dbReference>
<organism evidence="13 14">
    <name type="scientific">Teredinibacter turnerae (strain ATCC 39867 / T7901)</name>
    <dbReference type="NCBI Taxonomy" id="377629"/>
    <lineage>
        <taxon>Bacteria</taxon>
        <taxon>Pseudomonadati</taxon>
        <taxon>Pseudomonadota</taxon>
        <taxon>Gammaproteobacteria</taxon>
        <taxon>Cellvibrionales</taxon>
        <taxon>Cellvibrionaceae</taxon>
        <taxon>Teredinibacter</taxon>
    </lineage>
</organism>
<dbReference type="GO" id="GO:0006935">
    <property type="term" value="P:chemotaxis"/>
    <property type="evidence" value="ECO:0007669"/>
    <property type="project" value="UniProtKB-UniRule"/>
</dbReference>
<dbReference type="GO" id="GO:0032259">
    <property type="term" value="P:methylation"/>
    <property type="evidence" value="ECO:0007669"/>
    <property type="project" value="UniProtKB-KW"/>
</dbReference>
<dbReference type="GO" id="GO:0008983">
    <property type="term" value="F:protein-glutamate O-methyltransferase activity"/>
    <property type="evidence" value="ECO:0007669"/>
    <property type="project" value="UniProtKB-EC"/>
</dbReference>
<dbReference type="PANTHER" id="PTHR44757">
    <property type="entry name" value="DIGUANYLATE CYCLASE DGCP"/>
    <property type="match status" value="1"/>
</dbReference>
<dbReference type="InterPro" id="IPR001633">
    <property type="entry name" value="EAL_dom"/>
</dbReference>
<feature type="domain" description="EAL" evidence="11">
    <location>
        <begin position="1155"/>
        <end position="1411"/>
    </location>
</feature>
<dbReference type="OrthoDB" id="9816309at2"/>
<dbReference type="Proteomes" id="UP000009080">
    <property type="component" value="Chromosome"/>
</dbReference>
<dbReference type="CDD" id="cd00130">
    <property type="entry name" value="PAS"/>
    <property type="match status" value="1"/>
</dbReference>
<protein>
    <recommendedName>
        <fullName evidence="3">protein-glutamate O-methyltransferase</fullName>
        <ecNumber evidence="3">2.1.1.80</ecNumber>
    </recommendedName>
</protein>
<dbReference type="Pfam" id="PF01739">
    <property type="entry name" value="CheR"/>
    <property type="match status" value="1"/>
</dbReference>
<evidence type="ECO:0000256" key="4">
    <source>
        <dbReference type="ARBA" id="ARBA00022603"/>
    </source>
</evidence>
<dbReference type="Gene3D" id="3.40.50.150">
    <property type="entry name" value="Vaccinia Virus protein VP39"/>
    <property type="match status" value="1"/>
</dbReference>
<evidence type="ECO:0000259" key="9">
    <source>
        <dbReference type="PROSITE" id="PS50122"/>
    </source>
</evidence>
<keyword evidence="4" id="KW-0489">Methyltransferase</keyword>
<dbReference type="SUPFAM" id="SSF55785">
    <property type="entry name" value="PYP-like sensor domain (PAS domain)"/>
    <property type="match status" value="1"/>
</dbReference>
<feature type="coiled-coil region" evidence="8">
    <location>
        <begin position="655"/>
        <end position="721"/>
    </location>
</feature>
<dbReference type="FunFam" id="3.30.70.270:FF:000001">
    <property type="entry name" value="Diguanylate cyclase domain protein"/>
    <property type="match status" value="1"/>
</dbReference>
<proteinExistence type="predicted"/>
<dbReference type="InterPro" id="IPR035909">
    <property type="entry name" value="CheB_C"/>
</dbReference>
<dbReference type="InterPro" id="IPR000780">
    <property type="entry name" value="CheR_MeTrfase"/>
</dbReference>
<dbReference type="InterPro" id="IPR000673">
    <property type="entry name" value="Sig_transdc_resp-reg_Me-estase"/>
</dbReference>
<keyword evidence="14" id="KW-1185">Reference proteome</keyword>
<keyword evidence="7" id="KW-0378">Hydrolase</keyword>
<dbReference type="Gene3D" id="3.30.450.20">
    <property type="entry name" value="PAS domain"/>
    <property type="match status" value="1"/>
</dbReference>
<dbReference type="eggNOG" id="COG1352">
    <property type="taxonomic scope" value="Bacteria"/>
</dbReference>
<keyword evidence="8" id="KW-0175">Coiled coil</keyword>
<dbReference type="SMART" id="SM00052">
    <property type="entry name" value="EAL"/>
    <property type="match status" value="1"/>
</dbReference>
<dbReference type="Pfam" id="PF01339">
    <property type="entry name" value="CheB_methylest"/>
    <property type="match status" value="1"/>
</dbReference>
<dbReference type="CDD" id="cd01949">
    <property type="entry name" value="GGDEF"/>
    <property type="match status" value="1"/>
</dbReference>
<dbReference type="Pfam" id="PF03705">
    <property type="entry name" value="CheR_N"/>
    <property type="match status" value="1"/>
</dbReference>
<feature type="active site" evidence="7">
    <location>
        <position position="35"/>
    </location>
</feature>
<dbReference type="RefSeq" id="WP_015818032.1">
    <property type="nucleotide sequence ID" value="NC_012997.1"/>
</dbReference>
<dbReference type="Gene3D" id="1.10.155.10">
    <property type="entry name" value="Chemotaxis receptor methyltransferase CheR, N-terminal domain"/>
    <property type="match status" value="1"/>
</dbReference>
<dbReference type="CDD" id="cd16434">
    <property type="entry name" value="CheB-CheR_fusion"/>
    <property type="match status" value="1"/>
</dbReference>
<dbReference type="InterPro" id="IPR022641">
    <property type="entry name" value="CheR_N"/>
</dbReference>
<comment type="catalytic activity">
    <reaction evidence="1">
        <text>L-glutamyl-[protein] + S-adenosyl-L-methionine = [protein]-L-glutamate 5-O-methyl ester + S-adenosyl-L-homocysteine</text>
        <dbReference type="Rhea" id="RHEA:24452"/>
        <dbReference type="Rhea" id="RHEA-COMP:10208"/>
        <dbReference type="Rhea" id="RHEA-COMP:10311"/>
        <dbReference type="ChEBI" id="CHEBI:29973"/>
        <dbReference type="ChEBI" id="CHEBI:57856"/>
        <dbReference type="ChEBI" id="CHEBI:59789"/>
        <dbReference type="ChEBI" id="CHEBI:82795"/>
        <dbReference type="EC" id="2.1.1.80"/>
    </reaction>
</comment>
<dbReference type="eggNOG" id="COG1196">
    <property type="taxonomic scope" value="Bacteria"/>
</dbReference>
<dbReference type="InterPro" id="IPR029063">
    <property type="entry name" value="SAM-dependent_MTases_sf"/>
</dbReference>
<sequence>MTDNSLSNSMSDLDERAVPSRTDTQAFYVVGIGASAGGLDACRKLFRSATTYRCCFILCQHLAPQHDSKLAEIITGDTDLDVRQIQDGDLLHAGCIFVVPPNTDVVVTHGRFLLRAPESGAQPKPNINRFFISLAENFGSRSIAVVLSGTGNDGSSGISSIRGAGGVVLAQDPGLSDYDGMPSASISTHMVDVIGSPEVLGKQISRIVESDLPKELSAARESSEADTYNQILRLISDATTIDFTQYKRSTIRRRLERRMAIRGLASLDDYLSFLRINVGEIWAFTQDAFINVSQFYRDPAQFDFFKHELVARLRNLEPRSEFRIWVAGCAFGEEAYSVAMLLEDLKLEHNLVFDYKILATDISEKAISRARLGIFQPDVLRDAPATWMTNYFEKCADEYEVRKAVRDRIIFSVHNVFADPPFSKLDVICCRNLLIYFDSYLQEQLLRLFHYVLNPDVGLLFLGNAESVSSNENFLPVGGASIKVYRRTGGVQMSPPNVRRKNRFSGAIELEEKQKPRDIENQILQKVCTAFVPPTVVLDKRNSILFTYGKYSVLLSEKTGLFDANFFDLILPDLKTECRALVFRARQKQEACYGVHKNISLTDGAKYGHLVVRLLAGDEGLICVSLVMEDTYLSPGEGKSDSVDDRHFAQIEMELSSTRENLQTVIEELEVANEQLQIYNEELQSSNEEFQCTNEELQTVNEELQSTNEELITVNEEYALKTAEQTRLSSDLENIQNALEIPFLLISKEYRILRFTENCSHIFDTQHIQIGDLFFAVDWRGNAGQIKALILAAECEAKSQIAELEIDDRSYQCQVSPYINASHVFDGYIVIFYDMTNLTRSKEALAFEKFQAQKTLELVAEGVIRLNTRGTVEYINPAALKILCKSHDEIAFQRLASEISLYDEVGGSFSLEQFVQRCLQSNESFVVENNPLLIHTGSETANYIELSIVPLQLSDDVRGCIITLRDTSERHRQLERLKWQSTHDSLTGLVNREEMEKRLERAIATSRREGIESSLLYMDLDQFKVINDTCGHLAGDQLLKQLAQLIRDMLRTRDTFARLGGDEFAILLDHCPILEAEAIAQKIKQKVCDYRFAWEDKAFRVGVSIGIVGIHPSVSQLSQVLSDADAACYAAKEAGRNCIQIHTQDNKVLEAQRLQMRSISDINQAIESDHFRLYFQQIHAVGSGAIQSWEILIRMFNATGEFLLPSHFLPAAERFGLINRIDTWVMESALRNVAQYFGQGKERDFPLLSFNVSGATISDPAYLDLVSELFTRYQYPANKISFEITETSVVRNLVKASEFMRRARELGCKLALDDFGTGLSSLSYLGELPVDRVKIDMSFVKNIVDNPVNRAIVNSVKEVAHLLKLEVVAEGVETPAQLACLRELGVDAYQGFLAGKPLPFEEFVCRSLDTINLEIK</sequence>
<feature type="domain" description="CheR-type methyltransferase" evidence="10">
    <location>
        <begin position="228"/>
        <end position="490"/>
    </location>
</feature>
<dbReference type="InterPro" id="IPR035919">
    <property type="entry name" value="EAL_sf"/>
</dbReference>
<dbReference type="InterPro" id="IPR022642">
    <property type="entry name" value="CheR_C"/>
</dbReference>
<evidence type="ECO:0000313" key="14">
    <source>
        <dbReference type="Proteomes" id="UP000009080"/>
    </source>
</evidence>
<dbReference type="EMBL" id="CP001614">
    <property type="protein sequence ID" value="ACR11920.1"/>
    <property type="molecule type" value="Genomic_DNA"/>
</dbReference>
<feature type="active site" evidence="7">
    <location>
        <position position="61"/>
    </location>
</feature>
<feature type="active site" evidence="7">
    <location>
        <position position="153"/>
    </location>
</feature>
<dbReference type="InterPro" id="IPR043128">
    <property type="entry name" value="Rev_trsase/Diguanyl_cyclase"/>
</dbReference>
<dbReference type="PRINTS" id="PR00996">
    <property type="entry name" value="CHERMTFRASE"/>
</dbReference>
<dbReference type="InterPro" id="IPR029787">
    <property type="entry name" value="Nucleotide_cyclase"/>
</dbReference>
<dbReference type="SUPFAM" id="SSF53335">
    <property type="entry name" value="S-adenosyl-L-methionine-dependent methyltransferases"/>
    <property type="match status" value="1"/>
</dbReference>
<dbReference type="Pfam" id="PF13596">
    <property type="entry name" value="PAS_10"/>
    <property type="match status" value="1"/>
</dbReference>
<evidence type="ECO:0000256" key="2">
    <source>
        <dbReference type="ARBA" id="ARBA00001946"/>
    </source>
</evidence>
<evidence type="ECO:0000259" key="10">
    <source>
        <dbReference type="PROSITE" id="PS50123"/>
    </source>
</evidence>
<dbReference type="NCBIfam" id="TIGR00254">
    <property type="entry name" value="GGDEF"/>
    <property type="match status" value="1"/>
</dbReference>
<dbReference type="HOGENOM" id="CLU_000892_3_0_6"/>
<evidence type="ECO:0000313" key="13">
    <source>
        <dbReference type="EMBL" id="ACR11920.1"/>
    </source>
</evidence>
<dbReference type="EC" id="2.1.1.80" evidence="3"/>
<dbReference type="PROSITE" id="PS50883">
    <property type="entry name" value="EAL"/>
    <property type="match status" value="1"/>
</dbReference>
<dbReference type="SMART" id="SM00138">
    <property type="entry name" value="MeTrc"/>
    <property type="match status" value="1"/>
</dbReference>
<evidence type="ECO:0000256" key="7">
    <source>
        <dbReference type="PROSITE-ProRule" id="PRU00050"/>
    </source>
</evidence>
<dbReference type="PROSITE" id="PS50887">
    <property type="entry name" value="GGDEF"/>
    <property type="match status" value="1"/>
</dbReference>
<dbReference type="PROSITE" id="PS50123">
    <property type="entry name" value="CHER"/>
    <property type="match status" value="1"/>
</dbReference>
<dbReference type="Pfam" id="PF00563">
    <property type="entry name" value="EAL"/>
    <property type="match status" value="1"/>
</dbReference>
<keyword evidence="6" id="KW-0949">S-adenosyl-L-methionine</keyword>
<dbReference type="SUPFAM" id="SSF55073">
    <property type="entry name" value="Nucleotide cyclase"/>
    <property type="match status" value="1"/>
</dbReference>
<dbReference type="SUPFAM" id="SSF47757">
    <property type="entry name" value="Chemotaxis receptor methyltransferase CheR, N-terminal domain"/>
    <property type="match status" value="1"/>
</dbReference>
<dbReference type="PROSITE" id="PS50122">
    <property type="entry name" value="CHEB"/>
    <property type="match status" value="1"/>
</dbReference>
<dbReference type="eggNOG" id="COG2201">
    <property type="taxonomic scope" value="Bacteria"/>
</dbReference>
<dbReference type="eggNOG" id="COG5001">
    <property type="taxonomic scope" value="Bacteria"/>
</dbReference>
<dbReference type="InterPro" id="IPR000014">
    <property type="entry name" value="PAS"/>
</dbReference>
<evidence type="ECO:0000259" key="11">
    <source>
        <dbReference type="PROSITE" id="PS50883"/>
    </source>
</evidence>
<evidence type="ECO:0000256" key="3">
    <source>
        <dbReference type="ARBA" id="ARBA00012534"/>
    </source>
</evidence>
<feature type="domain" description="CheB-type methylesterase" evidence="9">
    <location>
        <begin position="23"/>
        <end position="211"/>
    </location>
</feature>
<evidence type="ECO:0000256" key="1">
    <source>
        <dbReference type="ARBA" id="ARBA00001541"/>
    </source>
</evidence>
<reference evidence="13 14" key="1">
    <citation type="journal article" date="2009" name="PLoS ONE">
        <title>The complete genome of Teredinibacter turnerae T7901: an intracellular endosymbiont of marine wood-boring bivalves (shipworms).</title>
        <authorList>
            <person name="Yang J.C."/>
            <person name="Madupu R."/>
            <person name="Durkin A.S."/>
            <person name="Ekborg N.A."/>
            <person name="Pedamallu C.S."/>
            <person name="Hostetler J.B."/>
            <person name="Radune D."/>
            <person name="Toms B.S."/>
            <person name="Henrissat B."/>
            <person name="Coutinho P.M."/>
            <person name="Schwarz S."/>
            <person name="Field L."/>
            <person name="Trindade-Silva A.E."/>
            <person name="Soares C.A.G."/>
            <person name="Elshahawi S."/>
            <person name="Hanora A."/>
            <person name="Schmidt E.W."/>
            <person name="Haygood M.G."/>
            <person name="Posfai J."/>
            <person name="Benner J."/>
            <person name="Madinger C."/>
            <person name="Nove J."/>
            <person name="Anton B."/>
            <person name="Chaudhary K."/>
            <person name="Foster J."/>
            <person name="Holman A."/>
            <person name="Kumar S."/>
            <person name="Lessard P.A."/>
            <person name="Luyten Y.A."/>
            <person name="Slatko B."/>
            <person name="Wood N."/>
            <person name="Wu B."/>
            <person name="Teplitski M."/>
            <person name="Mougous J.D."/>
            <person name="Ward N."/>
            <person name="Eisen J.A."/>
            <person name="Badger J.H."/>
            <person name="Distel D.L."/>
        </authorList>
    </citation>
    <scope>NUCLEOTIDE SEQUENCE [LARGE SCALE GENOMIC DNA]</scope>
    <source>
        <strain evidence="14">ATCC 39867 / T7901</strain>
    </source>
</reference>
<evidence type="ECO:0000256" key="6">
    <source>
        <dbReference type="ARBA" id="ARBA00022691"/>
    </source>
</evidence>
<dbReference type="KEGG" id="ttu:TERTU_3984"/>
<dbReference type="SMART" id="SM00267">
    <property type="entry name" value="GGDEF"/>
    <property type="match status" value="1"/>
</dbReference>
<dbReference type="InterPro" id="IPR013656">
    <property type="entry name" value="PAS_4"/>
</dbReference>
<accession>C5BTR2</accession>
<comment type="cofactor">
    <cofactor evidence="2">
        <name>Mg(2+)</name>
        <dbReference type="ChEBI" id="CHEBI:18420"/>
    </cofactor>
</comment>
<gene>
    <name evidence="13" type="ordered locus">TERTU_3984</name>
</gene>
<dbReference type="SUPFAM" id="SSF141868">
    <property type="entry name" value="EAL domain-like"/>
    <property type="match status" value="1"/>
</dbReference>
<dbReference type="SUPFAM" id="SSF52738">
    <property type="entry name" value="Methylesterase CheB, C-terminal domain"/>
    <property type="match status" value="1"/>
</dbReference>
<dbReference type="Pfam" id="PF00990">
    <property type="entry name" value="GGDEF"/>
    <property type="match status" value="1"/>
</dbReference>
<dbReference type="InterPro" id="IPR000160">
    <property type="entry name" value="GGDEF_dom"/>
</dbReference>
<dbReference type="InterPro" id="IPR035965">
    <property type="entry name" value="PAS-like_dom_sf"/>
</dbReference>
<dbReference type="STRING" id="377629.TERTU_3984"/>
<dbReference type="InterPro" id="IPR036804">
    <property type="entry name" value="CheR_N_sf"/>
</dbReference>
<dbReference type="GO" id="GO:0008984">
    <property type="term" value="F:protein-glutamate methylesterase activity"/>
    <property type="evidence" value="ECO:0007669"/>
    <property type="project" value="InterPro"/>
</dbReference>
<keyword evidence="5" id="KW-0808">Transferase</keyword>
<feature type="domain" description="GGDEF" evidence="12">
    <location>
        <begin position="1011"/>
        <end position="1144"/>
    </location>
</feature>